<dbReference type="PANTHER" id="PTHR47691">
    <property type="entry name" value="REGULATOR-RELATED"/>
    <property type="match status" value="1"/>
</dbReference>
<organism evidence="1 2">
    <name type="scientific">Wenjunlia vitaminophila</name>
    <name type="common">Streptomyces vitaminophilus</name>
    <dbReference type="NCBI Taxonomy" id="76728"/>
    <lineage>
        <taxon>Bacteria</taxon>
        <taxon>Bacillati</taxon>
        <taxon>Actinomycetota</taxon>
        <taxon>Actinomycetes</taxon>
        <taxon>Kitasatosporales</taxon>
        <taxon>Streptomycetaceae</taxon>
        <taxon>Wenjunlia</taxon>
    </lineage>
</organism>
<accession>A0A0T6LQQ4</accession>
<dbReference type="STRING" id="76728.AQ490_26065"/>
<dbReference type="OrthoDB" id="5521887at2"/>
<keyword evidence="2" id="KW-1185">Reference proteome</keyword>
<proteinExistence type="predicted"/>
<dbReference type="Pfam" id="PF13424">
    <property type="entry name" value="TPR_12"/>
    <property type="match status" value="1"/>
</dbReference>
<dbReference type="EMBL" id="LLZU01000027">
    <property type="protein sequence ID" value="KRV48265.1"/>
    <property type="molecule type" value="Genomic_DNA"/>
</dbReference>
<dbReference type="SUPFAM" id="SSF48452">
    <property type="entry name" value="TPR-like"/>
    <property type="match status" value="1"/>
</dbReference>
<gene>
    <name evidence="1" type="ORF">AQ490_26065</name>
</gene>
<name>A0A0T6LQQ4_WENVI</name>
<dbReference type="AlphaFoldDB" id="A0A0T6LQQ4"/>
<evidence type="ECO:0000313" key="2">
    <source>
        <dbReference type="Proteomes" id="UP000050867"/>
    </source>
</evidence>
<dbReference type="InterPro" id="IPR011990">
    <property type="entry name" value="TPR-like_helical_dom_sf"/>
</dbReference>
<sequence length="401" mass="42494">MGQGAASAGAGRAVTPAAGFAGVDSAYRALGPPAARLYRLLGLYAQPRFEPAVAAAAVEAGPAVVTRCLAELTRAALLAPADAGRYRMPPVVRDHAAAEALWHEPPAARRAAVRRMLEAHLRHVIRLDASAAPGRWRLGPPAEAPADRRGGRALYDLLGDRGGQEAAVRAAEEYGCDTLVWQLCEALWTFHDRLGQPREWVALHHRGVRAAARCADPRAEARMRVQTGTGSLALGRLAQAEDEFRGAARLDRGAHHPRGEAAAVEGLGLVRLGQGRPQDALALFDAAAELVHGTADRLAPAVLDRHRSRALAALGRSREAGRTLDRAVAALRALPDRCELAQALVDLGELRLAAGSPEQARAPLDEALAILQDEGARTRVPRAARLRQHCAAPGPRGPAPR</sequence>
<dbReference type="eggNOG" id="COG3903">
    <property type="taxonomic scope" value="Bacteria"/>
</dbReference>
<reference evidence="1 2" key="1">
    <citation type="submission" date="2015-10" db="EMBL/GenBank/DDBJ databases">
        <title>Draft genome sequence of pyrrolomycin-producing Streptomyces vitaminophilus.</title>
        <authorList>
            <person name="Graham D.E."/>
            <person name="Mahan K.M."/>
            <person name="Klingeman D.M."/>
            <person name="Hettich R.L."/>
            <person name="Parry R.J."/>
        </authorList>
    </citation>
    <scope>NUCLEOTIDE SEQUENCE [LARGE SCALE GENOMIC DNA]</scope>
    <source>
        <strain evidence="1 2">ATCC 31673</strain>
    </source>
</reference>
<evidence type="ECO:0000313" key="1">
    <source>
        <dbReference type="EMBL" id="KRV48265.1"/>
    </source>
</evidence>
<dbReference type="Proteomes" id="UP000050867">
    <property type="component" value="Unassembled WGS sequence"/>
</dbReference>
<comment type="caution">
    <text evidence="1">The sequence shown here is derived from an EMBL/GenBank/DDBJ whole genome shotgun (WGS) entry which is preliminary data.</text>
</comment>
<dbReference type="Gene3D" id="1.25.40.10">
    <property type="entry name" value="Tetratricopeptide repeat domain"/>
    <property type="match status" value="1"/>
</dbReference>
<dbReference type="PANTHER" id="PTHR47691:SF3">
    <property type="entry name" value="HTH-TYPE TRANSCRIPTIONAL REGULATOR RV0890C-RELATED"/>
    <property type="match status" value="1"/>
</dbReference>
<protein>
    <recommendedName>
        <fullName evidence="3">Tetratricopeptide repeat protein</fullName>
    </recommendedName>
</protein>
<dbReference type="RefSeq" id="WP_058032896.1">
    <property type="nucleotide sequence ID" value="NZ_LLZU01000027.1"/>
</dbReference>
<evidence type="ECO:0008006" key="3">
    <source>
        <dbReference type="Google" id="ProtNLM"/>
    </source>
</evidence>